<evidence type="ECO:0000256" key="1">
    <source>
        <dbReference type="SAM" id="Phobius"/>
    </source>
</evidence>
<evidence type="ECO:0000313" key="3">
    <source>
        <dbReference type="Proteomes" id="UP000632849"/>
    </source>
</evidence>
<comment type="caution">
    <text evidence="2">The sequence shown here is derived from an EMBL/GenBank/DDBJ whole genome shotgun (WGS) entry which is preliminary data.</text>
</comment>
<feature type="transmembrane region" description="Helical" evidence="1">
    <location>
        <begin position="69"/>
        <end position="87"/>
    </location>
</feature>
<organism evidence="2 3">
    <name type="scientific">Streptomyces filamentosus</name>
    <name type="common">Streptomyces roseosporus</name>
    <dbReference type="NCBI Taxonomy" id="67294"/>
    <lineage>
        <taxon>Bacteria</taxon>
        <taxon>Bacillati</taxon>
        <taxon>Actinomycetota</taxon>
        <taxon>Actinomycetes</taxon>
        <taxon>Kitasatosporales</taxon>
        <taxon>Streptomycetaceae</taxon>
        <taxon>Streptomyces</taxon>
    </lineage>
</organism>
<proteinExistence type="predicted"/>
<feature type="transmembrane region" description="Helical" evidence="1">
    <location>
        <begin position="99"/>
        <end position="121"/>
    </location>
</feature>
<name>A0A919ENM8_STRFL</name>
<keyword evidence="1" id="KW-0812">Transmembrane</keyword>
<protein>
    <submittedName>
        <fullName evidence="2">Uncharacterized protein</fullName>
    </submittedName>
</protein>
<dbReference type="GeneID" id="95659438"/>
<dbReference type="RefSeq" id="WP_150228293.1">
    <property type="nucleotide sequence ID" value="NZ_BNBE01000001.1"/>
</dbReference>
<gene>
    <name evidence="2" type="ORF">GCM10017667_34060</name>
</gene>
<evidence type="ECO:0000313" key="2">
    <source>
        <dbReference type="EMBL" id="GHG00142.1"/>
    </source>
</evidence>
<reference evidence="2" key="2">
    <citation type="submission" date="2020-09" db="EMBL/GenBank/DDBJ databases">
        <authorList>
            <person name="Sun Q."/>
            <person name="Ohkuma M."/>
        </authorList>
    </citation>
    <scope>NUCLEOTIDE SEQUENCE</scope>
    <source>
        <strain evidence="2">JCM 4122</strain>
    </source>
</reference>
<dbReference type="AlphaFoldDB" id="A0A919ENM8"/>
<accession>A0A919ENM8</accession>
<keyword evidence="1" id="KW-1133">Transmembrane helix</keyword>
<reference evidence="2" key="1">
    <citation type="journal article" date="2014" name="Int. J. Syst. Evol. Microbiol.">
        <title>Complete genome sequence of Corynebacterium casei LMG S-19264T (=DSM 44701T), isolated from a smear-ripened cheese.</title>
        <authorList>
            <consortium name="US DOE Joint Genome Institute (JGI-PGF)"/>
            <person name="Walter F."/>
            <person name="Albersmeier A."/>
            <person name="Kalinowski J."/>
            <person name="Ruckert C."/>
        </authorList>
    </citation>
    <scope>NUCLEOTIDE SEQUENCE</scope>
    <source>
        <strain evidence="2">JCM 4122</strain>
    </source>
</reference>
<keyword evidence="1" id="KW-0472">Membrane</keyword>
<dbReference type="EMBL" id="BNBE01000001">
    <property type="protein sequence ID" value="GHG00142.1"/>
    <property type="molecule type" value="Genomic_DNA"/>
</dbReference>
<dbReference type="Proteomes" id="UP000632849">
    <property type="component" value="Unassembled WGS sequence"/>
</dbReference>
<feature type="transmembrane region" description="Helical" evidence="1">
    <location>
        <begin position="29"/>
        <end position="49"/>
    </location>
</feature>
<keyword evidence="3" id="KW-1185">Reference proteome</keyword>
<sequence length="122" mass="12473">MNDQAPTSAPAPAPAPGSPFVPARTLRRCALWAGLLFLPATLLGVVLALASESGTRCVVRGTCGEVPGWLYAATLAVAGGALVRALTVPDGAPPTRARWAALWTLIGAETLFLGLVMAYFAG</sequence>